<evidence type="ECO:0000313" key="15">
    <source>
        <dbReference type="EMBL" id="MFD2216553.1"/>
    </source>
</evidence>
<evidence type="ECO:0000256" key="9">
    <source>
        <dbReference type="ARBA" id="ARBA00038489"/>
    </source>
</evidence>
<evidence type="ECO:0000256" key="10">
    <source>
        <dbReference type="ARBA" id="ARBA00041373"/>
    </source>
</evidence>
<keyword evidence="7" id="KW-0676">Redox-active center</keyword>
<dbReference type="InterPro" id="IPR000866">
    <property type="entry name" value="AhpC/TSA"/>
</dbReference>
<keyword evidence="5 15" id="KW-0560">Oxidoreductase</keyword>
<evidence type="ECO:0000256" key="7">
    <source>
        <dbReference type="ARBA" id="ARBA00023284"/>
    </source>
</evidence>
<name>A0ABW5C2B8_9BACI</name>
<dbReference type="PANTHER" id="PTHR42801:SF4">
    <property type="entry name" value="AHPC_TSA FAMILY PROTEIN"/>
    <property type="match status" value="1"/>
</dbReference>
<evidence type="ECO:0000256" key="6">
    <source>
        <dbReference type="ARBA" id="ARBA00023157"/>
    </source>
</evidence>
<evidence type="ECO:0000256" key="1">
    <source>
        <dbReference type="ARBA" id="ARBA00003330"/>
    </source>
</evidence>
<gene>
    <name evidence="15" type="ORF">ACFSKK_23025</name>
</gene>
<dbReference type="InterPro" id="IPR050924">
    <property type="entry name" value="Peroxiredoxin_BCP/PrxQ"/>
</dbReference>
<evidence type="ECO:0000256" key="13">
    <source>
        <dbReference type="SAM" id="Phobius"/>
    </source>
</evidence>
<accession>A0ABW5C2B8</accession>
<keyword evidence="12" id="KW-0175">Coiled coil</keyword>
<dbReference type="GO" id="GO:0140824">
    <property type="term" value="F:thioredoxin-dependent peroxiredoxin activity"/>
    <property type="evidence" value="ECO:0007669"/>
    <property type="project" value="UniProtKB-EC"/>
</dbReference>
<dbReference type="EC" id="1.11.1.24" evidence="2"/>
<keyword evidence="13" id="KW-1133">Transmembrane helix</keyword>
<feature type="coiled-coil region" evidence="12">
    <location>
        <begin position="85"/>
        <end position="112"/>
    </location>
</feature>
<dbReference type="Gene3D" id="3.40.30.10">
    <property type="entry name" value="Glutaredoxin"/>
    <property type="match status" value="1"/>
</dbReference>
<protein>
    <recommendedName>
        <fullName evidence="2">thioredoxin-dependent peroxiredoxin</fullName>
        <ecNumber evidence="2">1.11.1.24</ecNumber>
    </recommendedName>
    <alternativeName>
        <fullName evidence="10">Bacterioferritin comigratory protein</fullName>
    </alternativeName>
    <alternativeName>
        <fullName evidence="8">Thioredoxin peroxidase</fullName>
    </alternativeName>
</protein>
<dbReference type="InterPro" id="IPR013766">
    <property type="entry name" value="Thioredoxin_domain"/>
</dbReference>
<dbReference type="PROSITE" id="PS51352">
    <property type="entry name" value="THIOREDOXIN_2"/>
    <property type="match status" value="1"/>
</dbReference>
<dbReference type="RefSeq" id="WP_247347459.1">
    <property type="nucleotide sequence ID" value="NZ_CP095551.1"/>
</dbReference>
<dbReference type="CDD" id="cd03017">
    <property type="entry name" value="PRX_BCP"/>
    <property type="match status" value="1"/>
</dbReference>
<comment type="catalytic activity">
    <reaction evidence="11">
        <text>a hydroperoxide + [thioredoxin]-dithiol = an alcohol + [thioredoxin]-disulfide + H2O</text>
        <dbReference type="Rhea" id="RHEA:62620"/>
        <dbReference type="Rhea" id="RHEA-COMP:10698"/>
        <dbReference type="Rhea" id="RHEA-COMP:10700"/>
        <dbReference type="ChEBI" id="CHEBI:15377"/>
        <dbReference type="ChEBI" id="CHEBI:29950"/>
        <dbReference type="ChEBI" id="CHEBI:30879"/>
        <dbReference type="ChEBI" id="CHEBI:35924"/>
        <dbReference type="ChEBI" id="CHEBI:50058"/>
        <dbReference type="EC" id="1.11.1.24"/>
    </reaction>
</comment>
<keyword evidence="13" id="KW-0812">Transmembrane</keyword>
<dbReference type="PANTHER" id="PTHR42801">
    <property type="entry name" value="THIOREDOXIN-DEPENDENT PEROXIDE REDUCTASE"/>
    <property type="match status" value="1"/>
</dbReference>
<keyword evidence="16" id="KW-1185">Reference proteome</keyword>
<feature type="transmembrane region" description="Helical" evidence="13">
    <location>
        <begin position="16"/>
        <end position="37"/>
    </location>
</feature>
<keyword evidence="6" id="KW-1015">Disulfide bond</keyword>
<evidence type="ECO:0000256" key="2">
    <source>
        <dbReference type="ARBA" id="ARBA00013017"/>
    </source>
</evidence>
<keyword evidence="4" id="KW-0049">Antioxidant</keyword>
<evidence type="ECO:0000256" key="8">
    <source>
        <dbReference type="ARBA" id="ARBA00032824"/>
    </source>
</evidence>
<organism evidence="15 16">
    <name type="scientific">Metabacillus endolithicus</name>
    <dbReference type="NCBI Taxonomy" id="1535204"/>
    <lineage>
        <taxon>Bacteria</taxon>
        <taxon>Bacillati</taxon>
        <taxon>Bacillota</taxon>
        <taxon>Bacilli</taxon>
        <taxon>Bacillales</taxon>
        <taxon>Bacillaceae</taxon>
        <taxon>Metabacillus</taxon>
    </lineage>
</organism>
<evidence type="ECO:0000256" key="11">
    <source>
        <dbReference type="ARBA" id="ARBA00049091"/>
    </source>
</evidence>
<reference evidence="16" key="1">
    <citation type="journal article" date="2019" name="Int. J. Syst. Evol. Microbiol.">
        <title>The Global Catalogue of Microorganisms (GCM) 10K type strain sequencing project: providing services to taxonomists for standard genome sequencing and annotation.</title>
        <authorList>
            <consortium name="The Broad Institute Genomics Platform"/>
            <consortium name="The Broad Institute Genome Sequencing Center for Infectious Disease"/>
            <person name="Wu L."/>
            <person name="Ma J."/>
        </authorList>
    </citation>
    <scope>NUCLEOTIDE SEQUENCE [LARGE SCALE GENOMIC DNA]</scope>
    <source>
        <strain evidence="16">CGMCC 1.15474</strain>
    </source>
</reference>
<dbReference type="Proteomes" id="UP001597318">
    <property type="component" value="Unassembled WGS sequence"/>
</dbReference>
<evidence type="ECO:0000256" key="12">
    <source>
        <dbReference type="SAM" id="Coils"/>
    </source>
</evidence>
<dbReference type="InterPro" id="IPR036249">
    <property type="entry name" value="Thioredoxin-like_sf"/>
</dbReference>
<comment type="caution">
    <text evidence="15">The sequence shown here is derived from an EMBL/GenBank/DDBJ whole genome shotgun (WGS) entry which is preliminary data.</text>
</comment>
<feature type="domain" description="Thioredoxin" evidence="14">
    <location>
        <begin position="47"/>
        <end position="197"/>
    </location>
</feature>
<evidence type="ECO:0000256" key="3">
    <source>
        <dbReference type="ARBA" id="ARBA00022559"/>
    </source>
</evidence>
<evidence type="ECO:0000256" key="4">
    <source>
        <dbReference type="ARBA" id="ARBA00022862"/>
    </source>
</evidence>
<dbReference type="Pfam" id="PF00578">
    <property type="entry name" value="AhpC-TSA"/>
    <property type="match status" value="1"/>
</dbReference>
<keyword evidence="13" id="KW-0472">Membrane</keyword>
<sequence>MINNINKSRVKGKNKGIFFVIGFIVLIFILLFLIQMLNEKEKNTSGLQPGTKAPEFKLQSTQGDIALKDFKDKNVVLYFYEGNNCQACIDQLEELNNNLDKFEKLNAVVVAAVTDPLKYSQEVADEKDIKIPIMYDPNHQLGDKYGVYNVPGGMDMGPVDTHSVFVIDKDGNVKWKEISVDDMYVPLKSILNELENL</sequence>
<dbReference type="SUPFAM" id="SSF52833">
    <property type="entry name" value="Thioredoxin-like"/>
    <property type="match status" value="1"/>
</dbReference>
<dbReference type="EMBL" id="JBHUIK010000007">
    <property type="protein sequence ID" value="MFD2216553.1"/>
    <property type="molecule type" value="Genomic_DNA"/>
</dbReference>
<evidence type="ECO:0000256" key="5">
    <source>
        <dbReference type="ARBA" id="ARBA00023002"/>
    </source>
</evidence>
<proteinExistence type="inferred from homology"/>
<keyword evidence="3 15" id="KW-0575">Peroxidase</keyword>
<comment type="function">
    <text evidence="1">Thiol-specific peroxidase that catalyzes the reduction of hydrogen peroxide and organic hydroperoxides to water and alcohols, respectively. Plays a role in cell protection against oxidative stress by detoxifying peroxides and as sensor of hydrogen peroxide-mediated signaling events.</text>
</comment>
<evidence type="ECO:0000259" key="14">
    <source>
        <dbReference type="PROSITE" id="PS51352"/>
    </source>
</evidence>
<comment type="similarity">
    <text evidence="9">Belongs to the peroxiredoxin family. BCP/PrxQ subfamily.</text>
</comment>
<evidence type="ECO:0000313" key="16">
    <source>
        <dbReference type="Proteomes" id="UP001597318"/>
    </source>
</evidence>